<sequence>MFLNFMLTNSLINSIVFNTGNESGLIITELLEGFIVILSLIKGLNGVRVHF</sequence>
<dbReference type="EMBL" id="VSSQ01000094">
    <property type="protein sequence ID" value="MPL76031.1"/>
    <property type="molecule type" value="Genomic_DNA"/>
</dbReference>
<reference evidence="1" key="1">
    <citation type="submission" date="2019-08" db="EMBL/GenBank/DDBJ databases">
        <authorList>
            <person name="Kucharzyk K."/>
            <person name="Murdoch R.W."/>
            <person name="Higgins S."/>
            <person name="Loffler F."/>
        </authorList>
    </citation>
    <scope>NUCLEOTIDE SEQUENCE</scope>
</reference>
<evidence type="ECO:0000313" key="1">
    <source>
        <dbReference type="EMBL" id="MPL76031.1"/>
    </source>
</evidence>
<proteinExistence type="predicted"/>
<comment type="caution">
    <text evidence="1">The sequence shown here is derived from an EMBL/GenBank/DDBJ whole genome shotgun (WGS) entry which is preliminary data.</text>
</comment>
<name>A0A644UAM6_9ZZZZ</name>
<protein>
    <submittedName>
        <fullName evidence="1">Uncharacterized protein</fullName>
    </submittedName>
</protein>
<gene>
    <name evidence="1" type="ORF">SDC9_21876</name>
</gene>
<accession>A0A644UAM6</accession>
<organism evidence="1">
    <name type="scientific">bioreactor metagenome</name>
    <dbReference type="NCBI Taxonomy" id="1076179"/>
    <lineage>
        <taxon>unclassified sequences</taxon>
        <taxon>metagenomes</taxon>
        <taxon>ecological metagenomes</taxon>
    </lineage>
</organism>
<dbReference type="AlphaFoldDB" id="A0A644UAM6"/>